<dbReference type="Proteomes" id="UP000187439">
    <property type="component" value="Unassembled WGS sequence"/>
</dbReference>
<dbReference type="Pfam" id="PF13560">
    <property type="entry name" value="HTH_31"/>
    <property type="match status" value="1"/>
</dbReference>
<dbReference type="InterPro" id="IPR010982">
    <property type="entry name" value="Lambda_DNA-bd_dom_sf"/>
</dbReference>
<dbReference type="PROSITE" id="PS50943">
    <property type="entry name" value="HTH_CROC1"/>
    <property type="match status" value="1"/>
</dbReference>
<accession>A0A1R0Y030</accession>
<evidence type="ECO:0000313" key="3">
    <source>
        <dbReference type="Proteomes" id="UP000187439"/>
    </source>
</evidence>
<protein>
    <recommendedName>
        <fullName evidence="1">HTH cro/C1-type domain-containing protein</fullName>
    </recommendedName>
</protein>
<dbReference type="EMBL" id="MPTC01000009">
    <property type="protein sequence ID" value="OMD40704.1"/>
    <property type="molecule type" value="Genomic_DNA"/>
</dbReference>
<name>A0A1R0Y030_9BACL</name>
<dbReference type="AlphaFoldDB" id="A0A1R0Y030"/>
<sequence length="111" mass="12505">MKTLGQQVRIMRHQKNMGLSEYAQELGVSSGYLSNLETGKTETIQLTILEKILDDLGLGTSDMEVDSAIEQQLNRIKTLLHQLHKDSPEAYSYFTSNLEEGVQLFSNSNNK</sequence>
<dbReference type="SMART" id="SM00530">
    <property type="entry name" value="HTH_XRE"/>
    <property type="match status" value="1"/>
</dbReference>
<dbReference type="GO" id="GO:0003677">
    <property type="term" value="F:DNA binding"/>
    <property type="evidence" value="ECO:0007669"/>
    <property type="project" value="InterPro"/>
</dbReference>
<organism evidence="2 3">
    <name type="scientific">Paenibacillus odorifer</name>
    <dbReference type="NCBI Taxonomy" id="189426"/>
    <lineage>
        <taxon>Bacteria</taxon>
        <taxon>Bacillati</taxon>
        <taxon>Bacillota</taxon>
        <taxon>Bacilli</taxon>
        <taxon>Bacillales</taxon>
        <taxon>Paenibacillaceae</taxon>
        <taxon>Paenibacillus</taxon>
    </lineage>
</organism>
<evidence type="ECO:0000259" key="1">
    <source>
        <dbReference type="PROSITE" id="PS50943"/>
    </source>
</evidence>
<dbReference type="InterPro" id="IPR001387">
    <property type="entry name" value="Cro/C1-type_HTH"/>
</dbReference>
<dbReference type="OrthoDB" id="2615321at2"/>
<dbReference type="Gene3D" id="1.10.260.40">
    <property type="entry name" value="lambda repressor-like DNA-binding domains"/>
    <property type="match status" value="1"/>
</dbReference>
<comment type="caution">
    <text evidence="2">The sequence shown here is derived from an EMBL/GenBank/DDBJ whole genome shotgun (WGS) entry which is preliminary data.</text>
</comment>
<feature type="domain" description="HTH cro/C1-type" evidence="1">
    <location>
        <begin position="8"/>
        <end position="63"/>
    </location>
</feature>
<reference evidence="2 3" key="1">
    <citation type="submission" date="2016-10" db="EMBL/GenBank/DDBJ databases">
        <title>Paenibacillus species isolates.</title>
        <authorList>
            <person name="Beno S.M."/>
        </authorList>
    </citation>
    <scope>NUCLEOTIDE SEQUENCE [LARGE SCALE GENOMIC DNA]</scope>
    <source>
        <strain evidence="2 3">FSL H7-0710</strain>
    </source>
</reference>
<evidence type="ECO:0000313" key="2">
    <source>
        <dbReference type="EMBL" id="OMD40704.1"/>
    </source>
</evidence>
<dbReference type="SUPFAM" id="SSF47413">
    <property type="entry name" value="lambda repressor-like DNA-binding domains"/>
    <property type="match status" value="1"/>
</dbReference>
<proteinExistence type="predicted"/>
<dbReference type="RefSeq" id="WP_076119461.1">
    <property type="nucleotide sequence ID" value="NZ_MPTC01000009.1"/>
</dbReference>
<dbReference type="CDD" id="cd00093">
    <property type="entry name" value="HTH_XRE"/>
    <property type="match status" value="1"/>
</dbReference>
<gene>
    <name evidence="2" type="ORF">BSK52_12605</name>
</gene>